<protein>
    <submittedName>
        <fullName evidence="4">Efflux RND transporter periplasmic adaptor subunit</fullName>
    </submittedName>
</protein>
<dbReference type="AlphaFoldDB" id="A0A928V5I5"/>
<dbReference type="RefSeq" id="WP_193908513.1">
    <property type="nucleotide sequence ID" value="NZ_PRDL01000001.1"/>
</dbReference>
<dbReference type="EMBL" id="PRDL01000001">
    <property type="protein sequence ID" value="MBE8717002.1"/>
    <property type="molecule type" value="Genomic_DNA"/>
</dbReference>
<name>A0A928V5I5_9GAMM</name>
<evidence type="ECO:0000259" key="3">
    <source>
        <dbReference type="Pfam" id="PF25954"/>
    </source>
</evidence>
<gene>
    <name evidence="4" type="ORF">C4F51_07325</name>
</gene>
<dbReference type="Pfam" id="PF25954">
    <property type="entry name" value="Beta-barrel_RND_2"/>
    <property type="match status" value="1"/>
</dbReference>
<evidence type="ECO:0000313" key="4">
    <source>
        <dbReference type="EMBL" id="MBE8717002.1"/>
    </source>
</evidence>
<dbReference type="PANTHER" id="PTHR30469">
    <property type="entry name" value="MULTIDRUG RESISTANCE PROTEIN MDTA"/>
    <property type="match status" value="1"/>
</dbReference>
<dbReference type="NCBIfam" id="TIGR01730">
    <property type="entry name" value="RND_mfp"/>
    <property type="match status" value="1"/>
</dbReference>
<keyword evidence="5" id="KW-1185">Reference proteome</keyword>
<accession>A0A928V5I5</accession>
<dbReference type="Gene3D" id="2.40.50.100">
    <property type="match status" value="1"/>
</dbReference>
<dbReference type="Gene3D" id="2.40.30.170">
    <property type="match status" value="1"/>
</dbReference>
<dbReference type="Gene3D" id="1.10.287.470">
    <property type="entry name" value="Helix hairpin bin"/>
    <property type="match status" value="1"/>
</dbReference>
<evidence type="ECO:0000256" key="1">
    <source>
        <dbReference type="ARBA" id="ARBA00009477"/>
    </source>
</evidence>
<reference evidence="4" key="1">
    <citation type="submission" date="2018-07" db="EMBL/GenBank/DDBJ databases">
        <title>Genome assembly of strain Ka43.</title>
        <authorList>
            <person name="Kukolya J."/>
            <person name="Nagy I."/>
            <person name="Horvath B."/>
            <person name="Toth A."/>
        </authorList>
    </citation>
    <scope>NUCLEOTIDE SEQUENCE</scope>
    <source>
        <strain evidence="4">KB43</strain>
    </source>
</reference>
<dbReference type="InterPro" id="IPR058792">
    <property type="entry name" value="Beta-barrel_RND_2"/>
</dbReference>
<evidence type="ECO:0000313" key="5">
    <source>
        <dbReference type="Proteomes" id="UP000652567"/>
    </source>
</evidence>
<dbReference type="PANTHER" id="PTHR30469:SF11">
    <property type="entry name" value="BLL4320 PROTEIN"/>
    <property type="match status" value="1"/>
</dbReference>
<dbReference type="SUPFAM" id="SSF111369">
    <property type="entry name" value="HlyD-like secretion proteins"/>
    <property type="match status" value="1"/>
</dbReference>
<dbReference type="GO" id="GO:0015562">
    <property type="term" value="F:efflux transmembrane transporter activity"/>
    <property type="evidence" value="ECO:0007669"/>
    <property type="project" value="TreeGrafter"/>
</dbReference>
<evidence type="ECO:0000259" key="2">
    <source>
        <dbReference type="Pfam" id="PF25917"/>
    </source>
</evidence>
<organism evidence="4 5">
    <name type="scientific">Cellvibrio polysaccharolyticus</name>
    <dbReference type="NCBI Taxonomy" id="2082724"/>
    <lineage>
        <taxon>Bacteria</taxon>
        <taxon>Pseudomonadati</taxon>
        <taxon>Pseudomonadota</taxon>
        <taxon>Gammaproteobacteria</taxon>
        <taxon>Cellvibrionales</taxon>
        <taxon>Cellvibrionaceae</taxon>
        <taxon>Cellvibrio</taxon>
    </lineage>
</organism>
<dbReference type="FunFam" id="2.40.30.170:FF:000010">
    <property type="entry name" value="Efflux RND transporter periplasmic adaptor subunit"/>
    <property type="match status" value="1"/>
</dbReference>
<comment type="similarity">
    <text evidence="1">Belongs to the membrane fusion protein (MFP) (TC 8.A.1) family.</text>
</comment>
<dbReference type="Gene3D" id="2.40.420.20">
    <property type="match status" value="1"/>
</dbReference>
<sequence>MTRLKSIGIAVLILMVILAILAAIKGEQIYRLATGAEEFFAVPPESVSSYRVARQAWPNEFTAVGTVEAHEGITINAEVAGKVQRILFQSGEFVEAGTLLVEQESGNEKAQLDAAEARSKLADANFQRLKSLRASNTISQSELDAASQQLQSSRADTEDLKTTLKKKQIRAPFSGRLGIRQVDLGKDLQVGSPIVSLQATDRIRVNFPVPQQWLVRMTNGQPVSVRAGDGSEKTFDGVITAIGAEINSATRNATVQSSLENPENRLIPGMAVETIVTISDPIESLVVPLTAVIHAPYGDTVFVIEDDAEKGGLKARQQFVKLGKSRGDFIQILDGLTEQDDVVSAGAFKLYNGQAIVISDTPALDYQLQPEPEDS</sequence>
<dbReference type="InterPro" id="IPR006143">
    <property type="entry name" value="RND_pump_MFP"/>
</dbReference>
<dbReference type="Proteomes" id="UP000652567">
    <property type="component" value="Unassembled WGS sequence"/>
</dbReference>
<feature type="domain" description="Multidrug resistance protein MdtA-like barrel-sandwich hybrid" evidence="2">
    <location>
        <begin position="73"/>
        <end position="191"/>
    </location>
</feature>
<proteinExistence type="inferred from homology"/>
<comment type="caution">
    <text evidence="4">The sequence shown here is derived from an EMBL/GenBank/DDBJ whole genome shotgun (WGS) entry which is preliminary data.</text>
</comment>
<dbReference type="InterPro" id="IPR058625">
    <property type="entry name" value="MdtA-like_BSH"/>
</dbReference>
<dbReference type="Pfam" id="PF25917">
    <property type="entry name" value="BSH_RND"/>
    <property type="match status" value="1"/>
</dbReference>
<feature type="domain" description="CusB-like beta-barrel" evidence="3">
    <location>
        <begin position="205"/>
        <end position="274"/>
    </location>
</feature>
<dbReference type="GO" id="GO:1990281">
    <property type="term" value="C:efflux pump complex"/>
    <property type="evidence" value="ECO:0007669"/>
    <property type="project" value="TreeGrafter"/>
</dbReference>